<dbReference type="Pfam" id="PF08937">
    <property type="entry name" value="ThsB_TIR"/>
    <property type="match status" value="1"/>
</dbReference>
<reference evidence="2" key="1">
    <citation type="submission" date="2019-01" db="EMBL/GenBank/DDBJ databases">
        <authorList>
            <person name="Lista F."/>
            <person name="Anselmo A."/>
        </authorList>
    </citation>
    <scope>NUCLEOTIDE SEQUENCE</scope>
    <source>
        <strain evidence="2">22S</strain>
    </source>
</reference>
<dbReference type="AlphaFoldDB" id="A0A483FRS8"/>
<protein>
    <recommendedName>
        <fullName evidence="1">Thoeris protein ThsB TIR-like domain-containing protein</fullName>
    </recommendedName>
</protein>
<organism evidence="2">
    <name type="scientific">Klebsiella pneumoniae</name>
    <dbReference type="NCBI Taxonomy" id="573"/>
    <lineage>
        <taxon>Bacteria</taxon>
        <taxon>Pseudomonadati</taxon>
        <taxon>Pseudomonadota</taxon>
        <taxon>Gammaproteobacteria</taxon>
        <taxon>Enterobacterales</taxon>
        <taxon>Enterobacteriaceae</taxon>
        <taxon>Klebsiella/Raoultella group</taxon>
        <taxon>Klebsiella</taxon>
        <taxon>Klebsiella pneumoniae complex</taxon>
    </lineage>
</organism>
<sequence length="224" mass="26045">MGRKIFVTYKYADDKVLVLDNEETTARTYVDKLQEILVDREHINKGEKDDADLSDFKDDTIQTKLGEKIFDSSVTIIMVSKGMVNSYLSEKEQWMPWEISYSLRKKKRGDRTSSPNALLAVVLPDELGSYEYFIVENSCPHCKCRTLNTNILFKIMKDNMFNIKKPEYSDCEYHSETSKVYTGNSSYIHSVKWSSFIETPDFYIDKAVKISEEIDKYNIAKIVE</sequence>
<proteinExistence type="predicted"/>
<dbReference type="RefSeq" id="WP_083565207.1">
    <property type="nucleotide sequence ID" value="NZ_CAAHAM010000001.1"/>
</dbReference>
<comment type="caution">
    <text evidence="2">The sequence shown here is derived from an EMBL/GenBank/DDBJ whole genome shotgun (WGS) entry which is preliminary data.</text>
</comment>
<dbReference type="EMBL" id="SDCA01000013">
    <property type="protein sequence ID" value="TCW97226.1"/>
    <property type="molecule type" value="Genomic_DNA"/>
</dbReference>
<dbReference type="InterPro" id="IPR015032">
    <property type="entry name" value="ThsB__TIR-like_domain"/>
</dbReference>
<evidence type="ECO:0000313" key="2">
    <source>
        <dbReference type="EMBL" id="TCW97226.1"/>
    </source>
</evidence>
<feature type="domain" description="Thoeris protein ThsB TIR-like" evidence="1">
    <location>
        <begin position="26"/>
        <end position="107"/>
    </location>
</feature>
<evidence type="ECO:0000259" key="1">
    <source>
        <dbReference type="Pfam" id="PF08937"/>
    </source>
</evidence>
<name>A0A483FRS8_KLEPN</name>
<gene>
    <name evidence="2" type="ORF">ETE62_12895</name>
</gene>
<accession>A0A483FRS8</accession>